<evidence type="ECO:0000313" key="1">
    <source>
        <dbReference type="EMBL" id="OJJ27027.1"/>
    </source>
</evidence>
<comment type="caution">
    <text evidence="1">The sequence shown here is derived from an EMBL/GenBank/DDBJ whole genome shotgun (WGS) entry which is preliminary data.</text>
</comment>
<dbReference type="AlphaFoldDB" id="A0A1L9QWP6"/>
<protein>
    <recommendedName>
        <fullName evidence="3">Nucleotidyltransferase</fullName>
    </recommendedName>
</protein>
<sequence length="409" mass="47551">MIQEQTEHHIGSQIASQNQSDLAEKNLLLCCIRYQLNSATSSDVCGLLRTNLHWDILVQNAVQNNVFMILVQTLKATHPEVIPSSVLERIELKVQQRMTYNLFLTNKLLQVLNLFAEHNIQAIPFKGPIWANLAYGNMVLREFSDLDVLVRPQDFSKAKDVLIEQGYYDKKFGANEESLGEAQMVLPDRQVNIDVHYKLAPQDFYLQIEPELFFEGLQTLSFLGKEVATFSPESCIAISYLQGTKDSWNTLKRICDFGALIQTYPEVNWQQVMAQCGTDESDRVFLLGVAIAQTYLQISLPEIFSDKLKQFPEVVKVARQHKEYMYHKNMEYGYIFFIISLWERRENTLWSRLQYLLKIIFRVNASDRELFPLPDLLFFVYYPLRIVRLIGKHKITKEKISSLWNLFKG</sequence>
<accession>A0A1L9QWP6</accession>
<organism evidence="1 2">
    <name type="scientific">Roseofilum reptotaenium AO1-A</name>
    <dbReference type="NCBI Taxonomy" id="1925591"/>
    <lineage>
        <taxon>Bacteria</taxon>
        <taxon>Bacillati</taxon>
        <taxon>Cyanobacteriota</taxon>
        <taxon>Cyanophyceae</taxon>
        <taxon>Desertifilales</taxon>
        <taxon>Desertifilaceae</taxon>
        <taxon>Roseofilum</taxon>
    </lineage>
</organism>
<dbReference type="STRING" id="1925591.BI308_02940"/>
<dbReference type="Gene3D" id="3.30.460.40">
    <property type="match status" value="1"/>
</dbReference>
<keyword evidence="2" id="KW-1185">Reference proteome</keyword>
<evidence type="ECO:0008006" key="3">
    <source>
        <dbReference type="Google" id="ProtNLM"/>
    </source>
</evidence>
<dbReference type="Proteomes" id="UP000183940">
    <property type="component" value="Unassembled WGS sequence"/>
</dbReference>
<evidence type="ECO:0000313" key="2">
    <source>
        <dbReference type="Proteomes" id="UP000183940"/>
    </source>
</evidence>
<name>A0A1L9QWP6_9CYAN</name>
<dbReference type="EMBL" id="MLAW01000003">
    <property type="protein sequence ID" value="OJJ27027.1"/>
    <property type="molecule type" value="Genomic_DNA"/>
</dbReference>
<reference evidence="1" key="1">
    <citation type="submission" date="2016-10" db="EMBL/GenBank/DDBJ databases">
        <title>CRISPR-Cas defence system in Roseofilum reptotaenium: evidence of a bacteriophage-cyanobacterium arms race in the coral black band disease.</title>
        <authorList>
            <person name="Buerger P."/>
            <person name="Wood-Charlson E.M."/>
            <person name="Weynberg K.D."/>
            <person name="Willis B."/>
            <person name="Van Oppen M.J."/>
        </authorList>
    </citation>
    <scope>NUCLEOTIDE SEQUENCE [LARGE SCALE GENOMIC DNA]</scope>
    <source>
        <strain evidence="1">AO1-A</strain>
    </source>
</reference>
<dbReference type="Pfam" id="PF14907">
    <property type="entry name" value="NTP_transf_5"/>
    <property type="match status" value="1"/>
</dbReference>
<proteinExistence type="predicted"/>
<dbReference type="InterPro" id="IPR039498">
    <property type="entry name" value="NTP_transf_5"/>
</dbReference>
<gene>
    <name evidence="1" type="ORF">BI308_02940</name>
</gene>